<dbReference type="Pfam" id="PF25038">
    <property type="entry name" value="Csf1_C"/>
    <property type="match status" value="2"/>
</dbReference>
<feature type="compositionally biased region" description="Low complexity" evidence="1">
    <location>
        <begin position="2906"/>
        <end position="2915"/>
    </location>
</feature>
<name>A0AAV5RDF3_STABA</name>
<dbReference type="Proteomes" id="UP001362899">
    <property type="component" value="Unassembled WGS sequence"/>
</dbReference>
<feature type="region of interest" description="Disordered" evidence="1">
    <location>
        <begin position="1968"/>
        <end position="1993"/>
    </location>
</feature>
<feature type="region of interest" description="Disordered" evidence="1">
    <location>
        <begin position="283"/>
        <end position="364"/>
    </location>
</feature>
<evidence type="ECO:0000259" key="3">
    <source>
        <dbReference type="Pfam" id="PF25038"/>
    </source>
</evidence>
<keyword evidence="5" id="KW-1185">Reference proteome</keyword>
<evidence type="ECO:0000313" key="4">
    <source>
        <dbReference type="EMBL" id="GMM49281.1"/>
    </source>
</evidence>
<feature type="compositionally biased region" description="Polar residues" evidence="1">
    <location>
        <begin position="314"/>
        <end position="324"/>
    </location>
</feature>
<sequence>MAVRAVSGTFTWKYWQLKKRKSAIIDDGSTKNNPCPLVLKLSGLEFFLYNHESAYESLKKNFSPEDGNSSQTSLGSTTKKTTHQGSDTSSSSSSSSGSATHQFYSEDDTSSMPTSKRSRSSDSSTTESVDEEDEHSTSYIQEKLAHILPLEIKIRQMGVLIGNESTDSLLTLSSRQCNAEFDYVSKNKGKAPFVSRLMMNFDQPKIEINDNPDYQRSSLTLKEDNIRKRAKFFSRERWHWKWSHKDPPTPWHGLGVYERQANNLDPEVAPGNLRSDEAESIQMEDFHSKSGTFRTSGTAKNVRNRKNAAEVSDDTPSLRSNNDGGSVLDGNNNSASNRNSTSSLENASNETMASERNDENDSPVEYAKVTTIATCDNMELVVFEEDVQVSLKNTKLTYGPWAERKRQGHMAAFLPTNTSPAEPWNLRIGFHMTGHTELIIPIREISKDETVRSGADITRNYGWFDMSTSTDMGVSLDFAPTQSNAFSSELGNIFADKILPEDKAVMQMGISIVMADVEIRSSVNHETFLTAARHKMNILLQKPAIFNAKHYMTTCIESQNLDVFLLREHGNLIFDAISDFSDGHKEPYALFIPVIYSMNWEIADMSLYMNVNKGNIINNPTSVDENTFIKFVAPTATAKTCNPRIEITSPFVNSFLDFEIPSLSAELNAPNWHTLNAFLDTNKLAHVNDFLLSFKSFESNGRRSNRKVIDVLGTDLQLLAHGATIAYFYRIIENYFGEFRSFQTTAEFNQQDWELAPPASDFSRQTNEDDVLLNIKVRETAWRIPVKMYSTKDAIVLESSEINIDTRFTNYYMDLQAYVAPISVSYSCNGSSDTKVDTHLLRIMGIDVHAHRMFGLPPLEPTYAVQWTFDIGKIVGRIEAPYCTLIGRALRAQKHAYADDENRPVFALTPASDIAFFRVTVGKIEMTIFTAETDILISTDKISLFYSDLPSESFESKLTLNVPDIVIRMHTNGGKLLAFCEVSLSASSYSNPKDWREHSIRRRRFVAKHDALFHRTACLLDKTLRSKYPYTRVRQPGDIKSLRPLPIFPYPLSRYENPHLTSASSSSGSSHSQSTFESSDDDESIYVSKSPLFVDQHEDADLSCTVVELSNFSVDLHPEFFLYLNHLETALSPALDTDAESLLDDVQEWVVDNNRMTAQQIMRRVHIYIPTITMNLNNIVLEVTEIHLMKHLQDSQYSFNFAFEYLRLSFETDDDVLAFSFDLRKLSLIWQHTAEDEGVVSFNLEDVDCNLIAGKTDFIVEEIGKLVDSVQSFQMPATENEADGNSSQQTKKPSQDLQTQELFLQLTDASDELSVEQDTYVLSRPSGGVQSPTHIRGTLNWRAVMRLRFLLQKLPKWKITEIVAKVRSPVQASVENNDKNLQRVLNAFRRWRSWEHTDMEVLDATLFKHVFLKKTLLESLLSTRAYLSAGINFFGIKIEGNDSEILSLILEECCADLDATQTIGATVRFSRSLARADIQLVPFIADTLKKIESRFPGKDRQKKDIPNSKKIEKSQTLPRDVQILLRRLHNATFSVFLLDVAIIQNLGVLNIETQNHQVQFTSLFQRNAENNSLAHTGTLATSTGAFRVFTPEGVDVLDSLLRSVHLGYTYRQAEQNKNNLSSLFSSLMIQSASLVSHLPATELAELTLKFLQVTVPLMKNASDTIPERFRDFSKRSPNEDDSGKDGSSESSTGDGVTSSHFINIDIASLKTKARLVDDLNFVSQGKQFSAKIRHSRFIIGSFEIQNAGLAVKHGDNGTLGSVQLEKIRALLRSFPKDIEPLLFTRINSIKMETMSLLWLFEYAARRRVQDHVTQFTATLSNCIELLHKYSGNNSTLGSASIKSDDKDTGPKSTPSAKNMKLRVTNHTNEIVAIIPIDTSSLDFRINRLSLQLKDREASTTIDSFNVLLKSSRSRIPREVFSLHLAVYLSHDAESNSDILDVESNHMKLAIDPDTIIALTAAAKRFRDNAQASSHRSRSSSRAMSTHSAPGSPISGTLNLLNPLVSPNKSPAVINSESNFKVEDLRKFRVFLKLCMISFTYYTSTNSQEGIVIGFDLLELRMFELLAKLKVTTMYIAPVDQGHFRATLPMLEANMCVSTDPKDAKSTKKSKDTSLDCNVQGKAFIIHVEPSAARWFMVLIRSIEQAYLAIKPPGSTGFRRPASTASLASLTNMANRNTDTHKSATNGINIPVNMGFFMQFDGGVVELNDESNNPAMELKSPSVIVTAELGDDRVAVRIDLSTTKNEVFPKAVNEIKSFISNIRRYNAFSTVPTSSVPASPLMPASPDPLPQFPKMAHQTEVSDSSPPIQPVLSLDTTSQKQSAMRFFGLKFDLLVHFGKQELYLSSLPYGKVGALLSANGFDIIVSGNENLYAVAKLNELKVSLQHIHSREVSAMVSVDKTILDGLFETNRPPKVCLNVHKPEITANLGKLHEMRLFLDIWNIYDPPSSEEASKPPVNIAIPVSPRSQTSNSSNALSLMTSSAFAYIVNVVISDSKFNIALGPSIGNARLELDKSWIVVFADEKGGLTMDLKMSLMEILFEGRLGGLLRLENVEGTLAQHENKKLTHYSLHTEYFGGYLSLDYHVFLTLSTIGVYLVHITQDPAVVGDDRVHAAIKCSTINIASTELVGIHILEIFQLFKRLQNQITSAASFIASKDAGSKEIADENLRRNAKKRSARSTKHSETSRVVLDIRLGELIVHAFPTDLGNTNALKLFISRAEIHYDETKTFEYLVSSLDLGLDECLICMANVKKNPYVPSGVHSANSPVASSTSKFEYRKYLEYLITSSSGGTIVNLPELTLSMDTREARDSRRKPIEYGFSNQFHGSIEVGWNLGSVSFIKEMLKTHQDALKANHINLNLDYGDDDHDDDDHDDEKGANNDANKTNYDDEKSLAESESSVQLHRTKTSESYTSTSSSAVTTSDPNILFGRRYVATSPPIIMIPQLRDLGDATPPIEWLGVNRERLPLFVHAIITRKLQKIASCVEMKNSD</sequence>
<feature type="region of interest" description="Disordered" evidence="1">
    <location>
        <begin position="1837"/>
        <end position="1857"/>
    </location>
</feature>
<accession>A0AAV5RDF3</accession>
<feature type="compositionally biased region" description="Low complexity" evidence="1">
    <location>
        <begin position="1979"/>
        <end position="1988"/>
    </location>
</feature>
<feature type="compositionally biased region" description="Low complexity" evidence="1">
    <location>
        <begin position="331"/>
        <end position="343"/>
    </location>
</feature>
<gene>
    <name evidence="4" type="ORF">DASB73_002390</name>
</gene>
<feature type="compositionally biased region" description="Polar residues" evidence="1">
    <location>
        <begin position="289"/>
        <end position="301"/>
    </location>
</feature>
<evidence type="ECO:0000256" key="1">
    <source>
        <dbReference type="SAM" id="MobiDB-lite"/>
    </source>
</evidence>
<feature type="region of interest" description="Disordered" evidence="1">
    <location>
        <begin position="60"/>
        <end position="137"/>
    </location>
</feature>
<dbReference type="EMBL" id="BTGC01000001">
    <property type="protein sequence ID" value="GMM49281.1"/>
    <property type="molecule type" value="Genomic_DNA"/>
</dbReference>
<comment type="caution">
    <text evidence="4">The sequence shown here is derived from an EMBL/GenBank/DDBJ whole genome shotgun (WGS) entry which is preliminary data.</text>
</comment>
<feature type="region of interest" description="Disordered" evidence="1">
    <location>
        <begin position="1059"/>
        <end position="1083"/>
    </location>
</feature>
<evidence type="ECO:0000259" key="2">
    <source>
        <dbReference type="Pfam" id="PF21678"/>
    </source>
</evidence>
<feature type="domain" description="Csf1 C-terminal region" evidence="3">
    <location>
        <begin position="2329"/>
        <end position="2851"/>
    </location>
</feature>
<feature type="compositionally biased region" description="Polar residues" evidence="1">
    <location>
        <begin position="66"/>
        <end position="88"/>
    </location>
</feature>
<dbReference type="PANTHER" id="PTHR32085">
    <property type="entry name" value="PROTEIN CSF1"/>
    <property type="match status" value="1"/>
</dbReference>
<feature type="region of interest" description="Disordered" evidence="1">
    <location>
        <begin position="2864"/>
        <end position="2915"/>
    </location>
</feature>
<feature type="domain" description="Csf1 N-terminal" evidence="2">
    <location>
        <begin position="386"/>
        <end position="749"/>
    </location>
</feature>
<reference evidence="4 5" key="1">
    <citation type="journal article" date="2023" name="Elife">
        <title>Identification of key yeast species and microbe-microbe interactions impacting larval growth of Drosophila in the wild.</title>
        <authorList>
            <person name="Mure A."/>
            <person name="Sugiura Y."/>
            <person name="Maeda R."/>
            <person name="Honda K."/>
            <person name="Sakurai N."/>
            <person name="Takahashi Y."/>
            <person name="Watada M."/>
            <person name="Katoh T."/>
            <person name="Gotoh A."/>
            <person name="Gotoh Y."/>
            <person name="Taniguchi I."/>
            <person name="Nakamura K."/>
            <person name="Hayashi T."/>
            <person name="Katayama T."/>
            <person name="Uemura T."/>
            <person name="Hattori Y."/>
        </authorList>
    </citation>
    <scope>NUCLEOTIDE SEQUENCE [LARGE SCALE GENOMIC DNA]</scope>
    <source>
        <strain evidence="4 5">SB-73</strain>
    </source>
</reference>
<dbReference type="InterPro" id="IPR048636">
    <property type="entry name" value="Csf1_N"/>
</dbReference>
<feature type="region of interest" description="Disordered" evidence="1">
    <location>
        <begin position="1668"/>
        <end position="1695"/>
    </location>
</feature>
<dbReference type="GO" id="GO:0016020">
    <property type="term" value="C:membrane"/>
    <property type="evidence" value="ECO:0007669"/>
    <property type="project" value="InterPro"/>
</dbReference>
<dbReference type="Pfam" id="PF21678">
    <property type="entry name" value="Csf1_N"/>
    <property type="match status" value="1"/>
</dbReference>
<evidence type="ECO:0000313" key="5">
    <source>
        <dbReference type="Proteomes" id="UP001362899"/>
    </source>
</evidence>
<proteinExistence type="predicted"/>
<feature type="compositionally biased region" description="Low complexity" evidence="1">
    <location>
        <begin position="89"/>
        <end position="98"/>
    </location>
</feature>
<dbReference type="InterPro" id="IPR029636">
    <property type="entry name" value="Csf1"/>
</dbReference>
<dbReference type="InterPro" id="IPR056779">
    <property type="entry name" value="Csf1_C"/>
</dbReference>
<feature type="domain" description="Csf1 C-terminal region" evidence="3">
    <location>
        <begin position="2929"/>
        <end position="2983"/>
    </location>
</feature>
<dbReference type="GO" id="GO:0006113">
    <property type="term" value="P:fermentation"/>
    <property type="evidence" value="ECO:0007669"/>
    <property type="project" value="InterPro"/>
</dbReference>
<feature type="compositionally biased region" description="Low complexity" evidence="1">
    <location>
        <begin position="1062"/>
        <end position="1077"/>
    </location>
</feature>
<feature type="compositionally biased region" description="Low complexity" evidence="1">
    <location>
        <begin position="110"/>
        <end position="127"/>
    </location>
</feature>
<feature type="compositionally biased region" description="Basic and acidic residues" evidence="1">
    <location>
        <begin position="1668"/>
        <end position="1687"/>
    </location>
</feature>
<organism evidence="4 5">
    <name type="scientific">Starmerella bacillaris</name>
    <name type="common">Yeast</name>
    <name type="synonym">Candida zemplinina</name>
    <dbReference type="NCBI Taxonomy" id="1247836"/>
    <lineage>
        <taxon>Eukaryota</taxon>
        <taxon>Fungi</taxon>
        <taxon>Dikarya</taxon>
        <taxon>Ascomycota</taxon>
        <taxon>Saccharomycotina</taxon>
        <taxon>Dipodascomycetes</taxon>
        <taxon>Dipodascales</taxon>
        <taxon>Trichomonascaceae</taxon>
        <taxon>Starmerella</taxon>
    </lineage>
</organism>
<protein>
    <submittedName>
        <fullName evidence="4">Csf1 protein</fullName>
    </submittedName>
</protein>
<dbReference type="PANTHER" id="PTHR32085:SF3">
    <property type="entry name" value="PROTEIN CSF1"/>
    <property type="match status" value="1"/>
</dbReference>